<dbReference type="InterPro" id="IPR028082">
    <property type="entry name" value="Peripla_BP_I"/>
</dbReference>
<keyword evidence="3" id="KW-0029">Amino-acid transport</keyword>
<dbReference type="Gene3D" id="3.40.50.2300">
    <property type="match status" value="2"/>
</dbReference>
<organism evidence="6 7">
    <name type="scientific">Methanogenium marinum</name>
    <dbReference type="NCBI Taxonomy" id="348610"/>
    <lineage>
        <taxon>Archaea</taxon>
        <taxon>Methanobacteriati</taxon>
        <taxon>Methanobacteriota</taxon>
        <taxon>Stenosarchaea group</taxon>
        <taxon>Methanomicrobia</taxon>
        <taxon>Methanomicrobiales</taxon>
        <taxon>Methanomicrobiaceae</taxon>
        <taxon>Methanogenium</taxon>
    </lineage>
</organism>
<evidence type="ECO:0000256" key="2">
    <source>
        <dbReference type="ARBA" id="ARBA00022729"/>
    </source>
</evidence>
<accession>A0A9Q4KT98</accession>
<keyword evidence="1" id="KW-0813">Transport</keyword>
<keyword evidence="4" id="KW-0472">Membrane</keyword>
<keyword evidence="7" id="KW-1185">Reference proteome</keyword>
<dbReference type="AlphaFoldDB" id="A0A9Q4KT98"/>
<evidence type="ECO:0000256" key="3">
    <source>
        <dbReference type="ARBA" id="ARBA00022970"/>
    </source>
</evidence>
<evidence type="ECO:0000259" key="5">
    <source>
        <dbReference type="Pfam" id="PF13458"/>
    </source>
</evidence>
<evidence type="ECO:0000313" key="6">
    <source>
        <dbReference type="EMBL" id="MDE4908299.1"/>
    </source>
</evidence>
<dbReference type="PANTHER" id="PTHR30483:SF6">
    <property type="entry name" value="PERIPLASMIC BINDING PROTEIN OF ABC TRANSPORTER FOR NATURAL AMINO ACIDS"/>
    <property type="match status" value="1"/>
</dbReference>
<sequence length="385" mass="42062">MKKTLLEHLPFIIAGIICCFLIFSAVLNTPDYGDNETIKIGIMVPLTGGLAEYGMDVKIGVDMAVDEINEDGGIGGKEVEAVFKDTWGLPEHAAELMEECAEEGIPVVIGDITSAGTLACADVAEEKHIVLISQAATTPKLSEYGDYVFRTISSDTYQGRGMGRIFRIFHPDVDNITVIYIDNAYGNGLAESFSLAGEDGGYTVQQTISFEEGQVNFTREIASITPNTEGIALISHITEADYILKEAEAQGLDVEWVGSDGIVTTELCSHVGSYAEGFIATMQASEVRDPEFIDEYQVRSKSRTVNWMAPYSYDTVMIVAEAIRHGGYSADEIREAFGDIRYLGVCGPKVFEDDGGVPPAFDVMRIEDGMWKRVSWKEISSTETD</sequence>
<gene>
    <name evidence="6" type="ORF">L0665_06705</name>
</gene>
<keyword evidence="4" id="KW-1133">Transmembrane helix</keyword>
<dbReference type="InterPro" id="IPR051010">
    <property type="entry name" value="BCAA_transport"/>
</dbReference>
<dbReference type="InterPro" id="IPR000709">
    <property type="entry name" value="Leu_Ile_Val-bd"/>
</dbReference>
<name>A0A9Q4KT98_9EURY</name>
<dbReference type="PANTHER" id="PTHR30483">
    <property type="entry name" value="LEUCINE-SPECIFIC-BINDING PROTEIN"/>
    <property type="match status" value="1"/>
</dbReference>
<evidence type="ECO:0000313" key="7">
    <source>
        <dbReference type="Proteomes" id="UP001143747"/>
    </source>
</evidence>
<proteinExistence type="predicted"/>
<feature type="domain" description="Leucine-binding protein" evidence="5">
    <location>
        <begin position="37"/>
        <end position="368"/>
    </location>
</feature>
<evidence type="ECO:0000256" key="4">
    <source>
        <dbReference type="SAM" id="Phobius"/>
    </source>
</evidence>
<dbReference type="SUPFAM" id="SSF53822">
    <property type="entry name" value="Periplasmic binding protein-like I"/>
    <property type="match status" value="1"/>
</dbReference>
<dbReference type="PRINTS" id="PR00337">
    <property type="entry name" value="LEUILEVALBP"/>
</dbReference>
<keyword evidence="4" id="KW-0812">Transmembrane</keyword>
<dbReference type="RefSeq" id="WP_274924931.1">
    <property type="nucleotide sequence ID" value="NZ_JAKELO010000002.1"/>
</dbReference>
<dbReference type="GO" id="GO:0006865">
    <property type="term" value="P:amino acid transport"/>
    <property type="evidence" value="ECO:0007669"/>
    <property type="project" value="UniProtKB-KW"/>
</dbReference>
<comment type="caution">
    <text evidence="6">The sequence shown here is derived from an EMBL/GenBank/DDBJ whole genome shotgun (WGS) entry which is preliminary data.</text>
</comment>
<feature type="transmembrane region" description="Helical" evidence="4">
    <location>
        <begin position="9"/>
        <end position="27"/>
    </location>
</feature>
<dbReference type="Pfam" id="PF13458">
    <property type="entry name" value="Peripla_BP_6"/>
    <property type="match status" value="1"/>
</dbReference>
<reference evidence="6" key="1">
    <citation type="submission" date="2022-01" db="EMBL/GenBank/DDBJ databases">
        <title>Draft genome of Methanogenium marinum DSM 15558.</title>
        <authorList>
            <person name="Chen S.-C."/>
            <person name="You Y.-T."/>
        </authorList>
    </citation>
    <scope>NUCLEOTIDE SEQUENCE</scope>
    <source>
        <strain evidence="6">DSM 15558</strain>
    </source>
</reference>
<dbReference type="InterPro" id="IPR028081">
    <property type="entry name" value="Leu-bd"/>
</dbReference>
<evidence type="ECO:0000256" key="1">
    <source>
        <dbReference type="ARBA" id="ARBA00022448"/>
    </source>
</evidence>
<keyword evidence="2" id="KW-0732">Signal</keyword>
<protein>
    <submittedName>
        <fullName evidence="6">ABC transporter substrate-binding protein</fullName>
    </submittedName>
</protein>
<dbReference type="EMBL" id="JAKELO010000002">
    <property type="protein sequence ID" value="MDE4908299.1"/>
    <property type="molecule type" value="Genomic_DNA"/>
</dbReference>
<dbReference type="Proteomes" id="UP001143747">
    <property type="component" value="Unassembled WGS sequence"/>
</dbReference>